<dbReference type="GO" id="GO:0043565">
    <property type="term" value="F:sequence-specific DNA binding"/>
    <property type="evidence" value="ECO:0007669"/>
    <property type="project" value="InterPro"/>
</dbReference>
<evidence type="ECO:0000313" key="5">
    <source>
        <dbReference type="EMBL" id="RSL31455.1"/>
    </source>
</evidence>
<dbReference type="InterPro" id="IPR018060">
    <property type="entry name" value="HTH_AraC"/>
</dbReference>
<evidence type="ECO:0000256" key="1">
    <source>
        <dbReference type="ARBA" id="ARBA00023015"/>
    </source>
</evidence>
<keyword evidence="2" id="KW-0238">DNA-binding</keyword>
<reference evidence="5 6" key="1">
    <citation type="submission" date="2018-10" db="EMBL/GenBank/DDBJ databases">
        <title>Draft genome sequence of Bacillus salarius IM0101, isolated from a hypersaline soil in Inner Mongolia, China.</title>
        <authorList>
            <person name="Yamprayoonswat W."/>
            <person name="Boonvisut S."/>
            <person name="Jumpathong W."/>
            <person name="Sittihan S."/>
            <person name="Ruangsuj P."/>
            <person name="Wanthongcharoen S."/>
            <person name="Thongpramul N."/>
            <person name="Pimmason S."/>
            <person name="Yu B."/>
            <person name="Yasawong M."/>
        </authorList>
    </citation>
    <scope>NUCLEOTIDE SEQUENCE [LARGE SCALE GENOMIC DNA]</scope>
    <source>
        <strain evidence="5 6">IM0101</strain>
    </source>
</reference>
<organism evidence="5 6">
    <name type="scientific">Salibacterium salarium</name>
    <dbReference type="NCBI Taxonomy" id="284579"/>
    <lineage>
        <taxon>Bacteria</taxon>
        <taxon>Bacillati</taxon>
        <taxon>Bacillota</taxon>
        <taxon>Bacilli</taxon>
        <taxon>Bacillales</taxon>
        <taxon>Bacillaceae</taxon>
    </lineage>
</organism>
<accession>A0A3R9RB73</accession>
<evidence type="ECO:0000256" key="2">
    <source>
        <dbReference type="ARBA" id="ARBA00023125"/>
    </source>
</evidence>
<dbReference type="Pfam" id="PF12833">
    <property type="entry name" value="HTH_18"/>
    <property type="match status" value="1"/>
</dbReference>
<gene>
    <name evidence="5" type="ORF">D7Z54_20665</name>
</gene>
<dbReference type="Proteomes" id="UP000275076">
    <property type="component" value="Unassembled WGS sequence"/>
</dbReference>
<dbReference type="OrthoDB" id="506156at2"/>
<dbReference type="PANTHER" id="PTHR43280:SF2">
    <property type="entry name" value="HTH-TYPE TRANSCRIPTIONAL REGULATOR EXSA"/>
    <property type="match status" value="1"/>
</dbReference>
<dbReference type="GO" id="GO:0003700">
    <property type="term" value="F:DNA-binding transcription factor activity"/>
    <property type="evidence" value="ECO:0007669"/>
    <property type="project" value="InterPro"/>
</dbReference>
<dbReference type="PROSITE" id="PS01124">
    <property type="entry name" value="HTH_ARAC_FAMILY_2"/>
    <property type="match status" value="1"/>
</dbReference>
<proteinExistence type="predicted"/>
<dbReference type="InterPro" id="IPR009057">
    <property type="entry name" value="Homeodomain-like_sf"/>
</dbReference>
<dbReference type="SMART" id="SM00342">
    <property type="entry name" value="HTH_ARAC"/>
    <property type="match status" value="1"/>
</dbReference>
<sequence>MSSKVIICGEKNISEKIWEYFKSNNGYFENVIIADSFETCIAKIQSGEANIIIFQLLRPIYKTQNFFMDLIEADLSPILLAFTINSEKEIIYSMTTESDYIIMDKLKNCFTTSLQDTYRFHFNYIGSKESNNHIMSTRVKKLEKVEYMNDILRGVTQEEFNYYKKKAEIDLNNSGYYLYVCNLMDFEYVDHDLNKNIYFLVGEILIDECQEVLNTYRGGEVFYINPTRLCIIINDVPLKSQAQYQQMLSELTNKINNVTQCRTSLRYMSYYIHNIEDVRIAYESFYHLKIYNFFCHEAEVLTFEYIEKVKKDFDYSDVDSYLQEIKSIIHHNVSNSKLIEIMKNLFLNVIKPSLSYNLYYYCYTFITAAFVDKFQEFYPTRLLNNETPQELFYFSIEQKLNELIELVFMIKADSSHQHLIKSPVVYQAIELINKFYSDDISIYFIAEQLNITHSYLSQKFTKEMGISPRKYLITYRIKKAKEMLSAGAKPVYLIASDVGYLDVKHFSKTFKKETGLSPLQYKKSIPEKYRGE</sequence>
<dbReference type="PANTHER" id="PTHR43280">
    <property type="entry name" value="ARAC-FAMILY TRANSCRIPTIONAL REGULATOR"/>
    <property type="match status" value="1"/>
</dbReference>
<protein>
    <submittedName>
        <fullName evidence="5">AraC family transcriptional regulator</fullName>
    </submittedName>
</protein>
<keyword evidence="1" id="KW-0805">Transcription regulation</keyword>
<evidence type="ECO:0000256" key="3">
    <source>
        <dbReference type="ARBA" id="ARBA00023163"/>
    </source>
</evidence>
<comment type="caution">
    <text evidence="5">The sequence shown here is derived from an EMBL/GenBank/DDBJ whole genome shotgun (WGS) entry which is preliminary data.</text>
</comment>
<dbReference type="RefSeq" id="WP_125558566.1">
    <property type="nucleotide sequence ID" value="NZ_RBVX01000024.1"/>
</dbReference>
<keyword evidence="6" id="KW-1185">Reference proteome</keyword>
<dbReference type="SUPFAM" id="SSF46689">
    <property type="entry name" value="Homeodomain-like"/>
    <property type="match status" value="2"/>
</dbReference>
<feature type="domain" description="HTH araC/xylS-type" evidence="4">
    <location>
        <begin position="426"/>
        <end position="524"/>
    </location>
</feature>
<dbReference type="EMBL" id="RBVX01000024">
    <property type="protein sequence ID" value="RSL31455.1"/>
    <property type="molecule type" value="Genomic_DNA"/>
</dbReference>
<evidence type="ECO:0000259" key="4">
    <source>
        <dbReference type="PROSITE" id="PS01124"/>
    </source>
</evidence>
<dbReference type="AlphaFoldDB" id="A0A3R9RB73"/>
<keyword evidence="3" id="KW-0804">Transcription</keyword>
<dbReference type="Gene3D" id="1.10.10.60">
    <property type="entry name" value="Homeodomain-like"/>
    <property type="match status" value="2"/>
</dbReference>
<evidence type="ECO:0000313" key="6">
    <source>
        <dbReference type="Proteomes" id="UP000275076"/>
    </source>
</evidence>
<name>A0A3R9RB73_9BACI</name>